<evidence type="ECO:0000313" key="15">
    <source>
        <dbReference type="EMBL" id="MBU6113477.1"/>
    </source>
</evidence>
<accession>A0ABS6GVK3</accession>
<keyword evidence="6 12" id="KW-0472">Membrane</keyword>
<sequence>MECEKIYEYFNGRLTEEEKQEFEEHLKTCKACQDELNDLNILNESLPYHVERVTPPKEMKSRIMNNILNEDNKEEESSHQEKSGSFIEKKQKPIKRKNNIIRNIAFVSMAALLFISLIGNVYQFNTQDKEKKPKDNKLINKDDAQVIKLKSTEQDKVQGEAFVAKSNNEKQLVVQANGLQETKGNQAYQVWILKGEKPYRAGTFVSSKDSGMVVFDLSDIELDKQDKIAITLEPSPNNQAPEGDIIMASEKV</sequence>
<dbReference type="Pfam" id="PF13490">
    <property type="entry name" value="zf-HC2"/>
    <property type="match status" value="1"/>
</dbReference>
<evidence type="ECO:0000256" key="9">
    <source>
        <dbReference type="ARBA" id="ARBA00029829"/>
    </source>
</evidence>
<proteinExistence type="inferred from homology"/>
<comment type="caution">
    <text evidence="15">The sequence shown here is derived from an EMBL/GenBank/DDBJ whole genome shotgun (WGS) entry which is preliminary data.</text>
</comment>
<gene>
    <name evidence="15" type="ORF">KQ656_05880</name>
</gene>
<dbReference type="InterPro" id="IPR041916">
    <property type="entry name" value="Anti_sigma_zinc_sf"/>
</dbReference>
<evidence type="ECO:0000256" key="1">
    <source>
        <dbReference type="ARBA" id="ARBA00004167"/>
    </source>
</evidence>
<dbReference type="Proteomes" id="UP000770161">
    <property type="component" value="Unassembled WGS sequence"/>
</dbReference>
<feature type="compositionally biased region" description="Basic and acidic residues" evidence="11">
    <location>
        <begin position="75"/>
        <end position="89"/>
    </location>
</feature>
<comment type="similarity">
    <text evidence="7">Belongs to the zinc-associated anti-sigma factor (ZAS) superfamily. Anti-sigma-W factor family.</text>
</comment>
<feature type="domain" description="Putative zinc-finger" evidence="14">
    <location>
        <begin position="4"/>
        <end position="33"/>
    </location>
</feature>
<keyword evidence="5 12" id="KW-1133">Transmembrane helix</keyword>
<evidence type="ECO:0000256" key="7">
    <source>
        <dbReference type="ARBA" id="ARBA00024353"/>
    </source>
</evidence>
<evidence type="ECO:0000259" key="14">
    <source>
        <dbReference type="Pfam" id="PF13490"/>
    </source>
</evidence>
<evidence type="ECO:0000256" key="5">
    <source>
        <dbReference type="ARBA" id="ARBA00022989"/>
    </source>
</evidence>
<feature type="region of interest" description="Disordered" evidence="11">
    <location>
        <begin position="233"/>
        <end position="252"/>
    </location>
</feature>
<organism evidence="15 16">
    <name type="scientific">Mammaliicoccus lentus</name>
    <name type="common">Staphylococcus lentus</name>
    <dbReference type="NCBI Taxonomy" id="42858"/>
    <lineage>
        <taxon>Bacteria</taxon>
        <taxon>Bacillati</taxon>
        <taxon>Bacillota</taxon>
        <taxon>Bacilli</taxon>
        <taxon>Bacillales</taxon>
        <taxon>Staphylococcaceae</taxon>
        <taxon>Mammaliicoccus</taxon>
    </lineage>
</organism>
<dbReference type="EMBL" id="JAHLZN010000007">
    <property type="protein sequence ID" value="MBU6113477.1"/>
    <property type="molecule type" value="Genomic_DNA"/>
</dbReference>
<evidence type="ECO:0000256" key="10">
    <source>
        <dbReference type="ARBA" id="ARBA00030803"/>
    </source>
</evidence>
<comment type="subcellular location">
    <subcellularLocation>
        <location evidence="2">Cell membrane</location>
    </subcellularLocation>
    <subcellularLocation>
        <location evidence="1">Membrane</location>
        <topology evidence="1">Single-pass membrane protein</topology>
    </subcellularLocation>
</comment>
<evidence type="ECO:0000256" key="11">
    <source>
        <dbReference type="SAM" id="MobiDB-lite"/>
    </source>
</evidence>
<feature type="region of interest" description="Disordered" evidence="11">
    <location>
        <begin position="69"/>
        <end position="89"/>
    </location>
</feature>
<evidence type="ECO:0000256" key="3">
    <source>
        <dbReference type="ARBA" id="ARBA00022475"/>
    </source>
</evidence>
<dbReference type="InterPro" id="IPR027383">
    <property type="entry name" value="Znf_put"/>
</dbReference>
<keyword evidence="4 12" id="KW-0812">Transmembrane</keyword>
<dbReference type="PANTHER" id="PTHR37461:SF1">
    <property type="entry name" value="ANTI-SIGMA-K FACTOR RSKA"/>
    <property type="match status" value="1"/>
</dbReference>
<keyword evidence="16" id="KW-1185">Reference proteome</keyword>
<dbReference type="RefSeq" id="WP_064210935.1">
    <property type="nucleotide sequence ID" value="NZ_CABIVY010000001.1"/>
</dbReference>
<reference evidence="15 16" key="1">
    <citation type="submission" date="2021-06" db="EMBL/GenBank/DDBJ databases">
        <title>Staphylococcus lentus K169 genome sequencing.</title>
        <authorList>
            <person name="Sundareshan S."/>
            <person name="Akhila D.S."/>
            <person name="Prachi D."/>
            <person name="Sivakumar R."/>
            <person name="Rajendhran J."/>
            <person name="Isloor S."/>
            <person name="Hegde N.R."/>
        </authorList>
    </citation>
    <scope>NUCLEOTIDE SEQUENCE [LARGE SCALE GENOMIC DNA]</scope>
    <source>
        <strain evidence="15 16">K169</strain>
    </source>
</reference>
<dbReference type="Gene3D" id="1.10.10.1320">
    <property type="entry name" value="Anti-sigma factor, zinc-finger domain"/>
    <property type="match status" value="1"/>
</dbReference>
<evidence type="ECO:0000256" key="8">
    <source>
        <dbReference type="ARBA" id="ARBA00024438"/>
    </source>
</evidence>
<keyword evidence="3" id="KW-1003">Cell membrane</keyword>
<feature type="transmembrane region" description="Helical" evidence="12">
    <location>
        <begin position="100"/>
        <end position="122"/>
    </location>
</feature>
<dbReference type="PANTHER" id="PTHR37461">
    <property type="entry name" value="ANTI-SIGMA-K FACTOR RSKA"/>
    <property type="match status" value="1"/>
</dbReference>
<evidence type="ECO:0000256" key="2">
    <source>
        <dbReference type="ARBA" id="ARBA00004236"/>
    </source>
</evidence>
<evidence type="ECO:0000256" key="6">
    <source>
        <dbReference type="ARBA" id="ARBA00023136"/>
    </source>
</evidence>
<dbReference type="Pfam" id="PF10099">
    <property type="entry name" value="RskA_C"/>
    <property type="match status" value="1"/>
</dbReference>
<feature type="domain" description="Anti-sigma K factor RskA C-terminal" evidence="13">
    <location>
        <begin position="107"/>
        <end position="244"/>
    </location>
</feature>
<evidence type="ECO:0000256" key="12">
    <source>
        <dbReference type="SAM" id="Phobius"/>
    </source>
</evidence>
<evidence type="ECO:0000259" key="13">
    <source>
        <dbReference type="Pfam" id="PF10099"/>
    </source>
</evidence>
<protein>
    <recommendedName>
        <fullName evidence="8">Anti-sigma-W factor RsiW</fullName>
    </recommendedName>
    <alternativeName>
        <fullName evidence="10">Regulator of SigK</fullName>
    </alternativeName>
    <alternativeName>
        <fullName evidence="9">Sigma-K anti-sigma factor RskA</fullName>
    </alternativeName>
</protein>
<dbReference type="InterPro" id="IPR018764">
    <property type="entry name" value="RskA_C"/>
</dbReference>
<evidence type="ECO:0000313" key="16">
    <source>
        <dbReference type="Proteomes" id="UP000770161"/>
    </source>
</evidence>
<name>A0ABS6GVK3_MAMLE</name>
<evidence type="ECO:0000256" key="4">
    <source>
        <dbReference type="ARBA" id="ARBA00022692"/>
    </source>
</evidence>
<dbReference type="InterPro" id="IPR051474">
    <property type="entry name" value="Anti-sigma-K/W_factor"/>
</dbReference>